<organism evidence="2 3">
    <name type="scientific">Sus scrofa</name>
    <name type="common">Pig</name>
    <dbReference type="NCBI Taxonomy" id="9823"/>
    <lineage>
        <taxon>Eukaryota</taxon>
        <taxon>Metazoa</taxon>
        <taxon>Chordata</taxon>
        <taxon>Craniata</taxon>
        <taxon>Vertebrata</taxon>
        <taxon>Euteleostomi</taxon>
        <taxon>Mammalia</taxon>
        <taxon>Eutheria</taxon>
        <taxon>Laurasiatheria</taxon>
        <taxon>Artiodactyla</taxon>
        <taxon>Suina</taxon>
        <taxon>Suidae</taxon>
        <taxon>Sus</taxon>
    </lineage>
</organism>
<protein>
    <submittedName>
        <fullName evidence="2">Uncharacterized protein</fullName>
    </submittedName>
</protein>
<evidence type="ECO:0000313" key="3">
    <source>
        <dbReference type="Proteomes" id="UP000694725"/>
    </source>
</evidence>
<dbReference type="Proteomes" id="UP000694725">
    <property type="component" value="Unplaced"/>
</dbReference>
<evidence type="ECO:0000313" key="2">
    <source>
        <dbReference type="Ensembl" id="ENSSSCP00065011844.1"/>
    </source>
</evidence>
<keyword evidence="1" id="KW-0812">Transmembrane</keyword>
<dbReference type="AlphaFoldDB" id="A0A8D1XVA0"/>
<keyword evidence="1" id="KW-1133">Transmembrane helix</keyword>
<accession>A0A8D1XVA0</accession>
<name>A0A8D1XVA0_PIG</name>
<feature type="transmembrane region" description="Helical" evidence="1">
    <location>
        <begin position="55"/>
        <end position="79"/>
    </location>
</feature>
<sequence>MPKSGIAGSYGSSMYRFLKYLHIVLHSGCTSLHSHQQCRRVSFSSHPLHLLFVDLLMMAILTGVRWCLMVVLICISLIIRDVEHFSIIVPRYYFPFSFFLTSIWFCRSFVKCDLTADWVQRIGEFSCLLVSQLLKKSTRTYNRNSCRGSAVTNPTSIREDAGLIPGLDLWFKDLA</sequence>
<reference evidence="2" key="1">
    <citation type="submission" date="2025-08" db="UniProtKB">
        <authorList>
            <consortium name="Ensembl"/>
        </authorList>
    </citation>
    <scope>IDENTIFICATION</scope>
</reference>
<dbReference type="Ensembl" id="ENSSSCT00065029009.1">
    <property type="protein sequence ID" value="ENSSSCP00065011844.1"/>
    <property type="gene ID" value="ENSSSCG00065021825.1"/>
</dbReference>
<evidence type="ECO:0000256" key="1">
    <source>
        <dbReference type="SAM" id="Phobius"/>
    </source>
</evidence>
<keyword evidence="1" id="KW-0472">Membrane</keyword>
<proteinExistence type="predicted"/>